<feature type="compositionally biased region" description="Polar residues" evidence="1">
    <location>
        <begin position="1"/>
        <end position="27"/>
    </location>
</feature>
<evidence type="ECO:0000256" key="1">
    <source>
        <dbReference type="SAM" id="MobiDB-lite"/>
    </source>
</evidence>
<evidence type="ECO:0000313" key="2">
    <source>
        <dbReference type="EMBL" id="GIY74274.1"/>
    </source>
</evidence>
<dbReference type="AlphaFoldDB" id="A0AAV4VWD5"/>
<feature type="compositionally biased region" description="Polar residues" evidence="1">
    <location>
        <begin position="86"/>
        <end position="95"/>
    </location>
</feature>
<feature type="compositionally biased region" description="Pro residues" evidence="1">
    <location>
        <begin position="37"/>
        <end position="47"/>
    </location>
</feature>
<protein>
    <submittedName>
        <fullName evidence="2">Uncharacterized protein</fullName>
    </submittedName>
</protein>
<proteinExistence type="predicted"/>
<dbReference type="EMBL" id="BPLQ01013725">
    <property type="protein sequence ID" value="GIY74274.1"/>
    <property type="molecule type" value="Genomic_DNA"/>
</dbReference>
<gene>
    <name evidence="2" type="ORF">CDAR_541451</name>
</gene>
<dbReference type="Proteomes" id="UP001054837">
    <property type="component" value="Unassembled WGS sequence"/>
</dbReference>
<organism evidence="2 3">
    <name type="scientific">Caerostris darwini</name>
    <dbReference type="NCBI Taxonomy" id="1538125"/>
    <lineage>
        <taxon>Eukaryota</taxon>
        <taxon>Metazoa</taxon>
        <taxon>Ecdysozoa</taxon>
        <taxon>Arthropoda</taxon>
        <taxon>Chelicerata</taxon>
        <taxon>Arachnida</taxon>
        <taxon>Araneae</taxon>
        <taxon>Araneomorphae</taxon>
        <taxon>Entelegynae</taxon>
        <taxon>Araneoidea</taxon>
        <taxon>Araneidae</taxon>
        <taxon>Caerostris</taxon>
    </lineage>
</organism>
<keyword evidence="3" id="KW-1185">Reference proteome</keyword>
<feature type="region of interest" description="Disordered" evidence="1">
    <location>
        <begin position="1"/>
        <end position="48"/>
    </location>
</feature>
<reference evidence="2 3" key="1">
    <citation type="submission" date="2021-06" db="EMBL/GenBank/DDBJ databases">
        <title>Caerostris darwini draft genome.</title>
        <authorList>
            <person name="Kono N."/>
            <person name="Arakawa K."/>
        </authorList>
    </citation>
    <scope>NUCLEOTIDE SEQUENCE [LARGE SCALE GENOMIC DNA]</scope>
</reference>
<sequence length="119" mass="13259">MEIRSTSTRIRQVGQKSENHRGTSPKSTLRRSLGGPPHFPAPLPPPGEDLNLHLAEALDRFIHREQSFFKAQLKLEFCGENSPSIFNQTGDNSTGRLLPPPTPSPLTVTPPKWKLEALR</sequence>
<feature type="region of interest" description="Disordered" evidence="1">
    <location>
        <begin position="86"/>
        <end position="119"/>
    </location>
</feature>
<accession>A0AAV4VWD5</accession>
<evidence type="ECO:0000313" key="3">
    <source>
        <dbReference type="Proteomes" id="UP001054837"/>
    </source>
</evidence>
<name>A0AAV4VWD5_9ARAC</name>
<comment type="caution">
    <text evidence="2">The sequence shown here is derived from an EMBL/GenBank/DDBJ whole genome shotgun (WGS) entry which is preliminary data.</text>
</comment>